<reference evidence="2" key="1">
    <citation type="journal article" date="2019" name="Int. J. Syst. Evol. Microbiol.">
        <title>The Global Catalogue of Microorganisms (GCM) 10K type strain sequencing project: providing services to taxonomists for standard genome sequencing and annotation.</title>
        <authorList>
            <consortium name="The Broad Institute Genomics Platform"/>
            <consortium name="The Broad Institute Genome Sequencing Center for Infectious Disease"/>
            <person name="Wu L."/>
            <person name="Ma J."/>
        </authorList>
    </citation>
    <scope>NUCLEOTIDE SEQUENCE [LARGE SCALE GENOMIC DNA]</scope>
    <source>
        <strain evidence="2">KCTC 23098</strain>
    </source>
</reference>
<keyword evidence="2" id="KW-1185">Reference proteome</keyword>
<sequence>METLKSTFVKHEIVLCERCGTSIECRANSYSKCQCSAVELSVNEVQYISERYDNCLCAACLQALKQEYIETNEL</sequence>
<dbReference type="Pfam" id="PF14375">
    <property type="entry name" value="Cys_rich_CWC"/>
    <property type="match status" value="1"/>
</dbReference>
<evidence type="ECO:0000313" key="2">
    <source>
        <dbReference type="Proteomes" id="UP001597560"/>
    </source>
</evidence>
<accession>A0ABW6B3D3</accession>
<gene>
    <name evidence="1" type="ORF">ACFS6J_19435</name>
</gene>
<comment type="caution">
    <text evidence="1">The sequence shown here is derived from an EMBL/GenBank/DDBJ whole genome shotgun (WGS) entry which is preliminary data.</text>
</comment>
<dbReference type="InterPro" id="IPR032720">
    <property type="entry name" value="Cys_rich_CWC"/>
</dbReference>
<dbReference type="RefSeq" id="WP_083812267.1">
    <property type="nucleotide sequence ID" value="NZ_JAHVDN010000009.1"/>
</dbReference>
<protein>
    <submittedName>
        <fullName evidence="1">Cysteine-rich CWC family protein</fullName>
    </submittedName>
</protein>
<dbReference type="Proteomes" id="UP001597560">
    <property type="component" value="Unassembled WGS sequence"/>
</dbReference>
<organism evidence="1 2">
    <name type="scientific">Olivibacter jilunii</name>
    <dbReference type="NCBI Taxonomy" id="985016"/>
    <lineage>
        <taxon>Bacteria</taxon>
        <taxon>Pseudomonadati</taxon>
        <taxon>Bacteroidota</taxon>
        <taxon>Sphingobacteriia</taxon>
        <taxon>Sphingobacteriales</taxon>
        <taxon>Sphingobacteriaceae</taxon>
        <taxon>Olivibacter</taxon>
    </lineage>
</organism>
<name>A0ABW6B3D3_9SPHI</name>
<proteinExistence type="predicted"/>
<dbReference type="EMBL" id="JBHUPA010000012">
    <property type="protein sequence ID" value="MFD2963990.1"/>
    <property type="molecule type" value="Genomic_DNA"/>
</dbReference>
<evidence type="ECO:0000313" key="1">
    <source>
        <dbReference type="EMBL" id="MFD2963990.1"/>
    </source>
</evidence>